<dbReference type="PANTHER" id="PTHR19317:SF2">
    <property type="entry name" value="PRA1 FAMILY PROTEIN F2"/>
    <property type="match status" value="1"/>
</dbReference>
<comment type="subcellular location">
    <subcellularLocation>
        <location evidence="2">Endomembrane system</location>
        <topology evidence="2">Multi-pass membrane protein</topology>
    </subcellularLocation>
    <subcellularLocation>
        <location evidence="7">Membrane</location>
        <topology evidence="7">Multi-pass membrane protein</topology>
    </subcellularLocation>
</comment>
<accession>A0ABY9CR96</accession>
<dbReference type="Pfam" id="PF03208">
    <property type="entry name" value="PRA1"/>
    <property type="match status" value="1"/>
</dbReference>
<dbReference type="InterPro" id="IPR004895">
    <property type="entry name" value="Prenylated_rab_accept_PRA1"/>
</dbReference>
<dbReference type="PANTHER" id="PTHR19317">
    <property type="entry name" value="PRENYLATED RAB ACCEPTOR 1-RELATED"/>
    <property type="match status" value="1"/>
</dbReference>
<dbReference type="Proteomes" id="UP001227230">
    <property type="component" value="Chromosome 11"/>
</dbReference>
<organism evidence="8 9">
    <name type="scientific">Vitis vinifera</name>
    <name type="common">Grape</name>
    <dbReference type="NCBI Taxonomy" id="29760"/>
    <lineage>
        <taxon>Eukaryota</taxon>
        <taxon>Viridiplantae</taxon>
        <taxon>Streptophyta</taxon>
        <taxon>Embryophyta</taxon>
        <taxon>Tracheophyta</taxon>
        <taxon>Spermatophyta</taxon>
        <taxon>Magnoliopsida</taxon>
        <taxon>eudicotyledons</taxon>
        <taxon>Gunneridae</taxon>
        <taxon>Pentapetalae</taxon>
        <taxon>rosids</taxon>
        <taxon>Vitales</taxon>
        <taxon>Vitaceae</taxon>
        <taxon>Viteae</taxon>
        <taxon>Vitis</taxon>
    </lineage>
</organism>
<gene>
    <name evidence="8" type="ORF">VitviT2T_016381</name>
</gene>
<keyword evidence="4 7" id="KW-0812">Transmembrane</keyword>
<evidence type="ECO:0000256" key="7">
    <source>
        <dbReference type="RuleBase" id="RU363107"/>
    </source>
</evidence>
<feature type="transmembrane region" description="Helical" evidence="7">
    <location>
        <begin position="141"/>
        <end position="160"/>
    </location>
</feature>
<evidence type="ECO:0000256" key="5">
    <source>
        <dbReference type="ARBA" id="ARBA00022989"/>
    </source>
</evidence>
<name>A0ABY9CR96_VITVI</name>
<comment type="similarity">
    <text evidence="3 7">Belongs to the PRA1 family.</text>
</comment>
<keyword evidence="7" id="KW-0813">Transport</keyword>
<evidence type="ECO:0000256" key="2">
    <source>
        <dbReference type="ARBA" id="ARBA00004127"/>
    </source>
</evidence>
<proteinExistence type="inferred from homology"/>
<evidence type="ECO:0000313" key="8">
    <source>
        <dbReference type="EMBL" id="WJZ97804.1"/>
    </source>
</evidence>
<reference evidence="8 9" key="1">
    <citation type="journal article" date="2023" name="Hortic Res">
        <title>The complete reference genome for grapevine (Vitis vinifera L.) genetics and breeding.</title>
        <authorList>
            <person name="Shi X."/>
            <person name="Cao S."/>
            <person name="Wang X."/>
            <person name="Huang S."/>
            <person name="Wang Y."/>
            <person name="Liu Z."/>
            <person name="Liu W."/>
            <person name="Leng X."/>
            <person name="Peng Y."/>
            <person name="Wang N."/>
            <person name="Wang Y."/>
            <person name="Ma Z."/>
            <person name="Xu X."/>
            <person name="Zhang F."/>
            <person name="Xue H."/>
            <person name="Zhong H."/>
            <person name="Wang Y."/>
            <person name="Zhang K."/>
            <person name="Velt A."/>
            <person name="Avia K."/>
            <person name="Holtgrawe D."/>
            <person name="Grimplet J."/>
            <person name="Matus J.T."/>
            <person name="Ware D."/>
            <person name="Wu X."/>
            <person name="Wang H."/>
            <person name="Liu C."/>
            <person name="Fang Y."/>
            <person name="Rustenholz C."/>
            <person name="Cheng Z."/>
            <person name="Xiao H."/>
            <person name="Zhou Y."/>
        </authorList>
    </citation>
    <scope>NUCLEOTIDE SEQUENCE [LARGE SCALE GENOMIC DNA]</scope>
    <source>
        <strain evidence="9">cv. Pinot noir / PN40024</strain>
        <tissue evidence="8">Leaf</tissue>
    </source>
</reference>
<evidence type="ECO:0000313" key="9">
    <source>
        <dbReference type="Proteomes" id="UP001227230"/>
    </source>
</evidence>
<sequence>MTTYGTIPAGTPVSPSLGYISFARERIRSSLGTRRPWKEMVQLRSLSIPANAAEAFQRIKTNAAYFRMNYVIVILFILFLSLLWHPISLIVFVVTMAAWLFLYFLRDGPVVILGRSIDDRVVMVILAVVTIVLLFLTDVTINILVSLLIGVVVVLTHSVVRMTEDLFVDGEDGARLRLRDAASSSFSTT</sequence>
<comment type="function">
    <text evidence="1 7">May be involved in both secretory and endocytic intracellular trafficking in the endosomal/prevacuolar compartments.</text>
</comment>
<evidence type="ECO:0000256" key="6">
    <source>
        <dbReference type="ARBA" id="ARBA00023136"/>
    </source>
</evidence>
<evidence type="ECO:0000256" key="4">
    <source>
        <dbReference type="ARBA" id="ARBA00022692"/>
    </source>
</evidence>
<evidence type="ECO:0000256" key="1">
    <source>
        <dbReference type="ARBA" id="ARBA00002501"/>
    </source>
</evidence>
<keyword evidence="5 7" id="KW-1133">Transmembrane helix</keyword>
<protein>
    <recommendedName>
        <fullName evidence="7">PRA1 family protein</fullName>
    </recommendedName>
</protein>
<keyword evidence="9" id="KW-1185">Reference proteome</keyword>
<dbReference type="EMBL" id="CP126658">
    <property type="protein sequence ID" value="WJZ97804.1"/>
    <property type="molecule type" value="Genomic_DNA"/>
</dbReference>
<evidence type="ECO:0000256" key="3">
    <source>
        <dbReference type="ARBA" id="ARBA00006483"/>
    </source>
</evidence>
<keyword evidence="6 7" id="KW-0472">Membrane</keyword>
<feature type="transmembrane region" description="Helical" evidence="7">
    <location>
        <begin position="64"/>
        <end position="81"/>
    </location>
</feature>